<feature type="region of interest" description="Disordered" evidence="1">
    <location>
        <begin position="1"/>
        <end position="41"/>
    </location>
</feature>
<dbReference type="InterPro" id="IPR021254">
    <property type="entry name" value="DUF2806"/>
</dbReference>
<evidence type="ECO:0000256" key="1">
    <source>
        <dbReference type="SAM" id="MobiDB-lite"/>
    </source>
</evidence>
<dbReference type="Proteomes" id="UP001231616">
    <property type="component" value="Unassembled WGS sequence"/>
</dbReference>
<proteinExistence type="predicted"/>
<dbReference type="Pfam" id="PF10987">
    <property type="entry name" value="DUF2806"/>
    <property type="match status" value="1"/>
</dbReference>
<feature type="compositionally biased region" description="Polar residues" evidence="1">
    <location>
        <begin position="1"/>
        <end position="12"/>
    </location>
</feature>
<dbReference type="EMBL" id="JAUZVZ010000010">
    <property type="protein sequence ID" value="MDP4536264.1"/>
    <property type="molecule type" value="Genomic_DNA"/>
</dbReference>
<dbReference type="RefSeq" id="WP_305893530.1">
    <property type="nucleotide sequence ID" value="NZ_JAUZVZ010000010.1"/>
</dbReference>
<evidence type="ECO:0000313" key="2">
    <source>
        <dbReference type="EMBL" id="MDP4536264.1"/>
    </source>
</evidence>
<evidence type="ECO:0000313" key="3">
    <source>
        <dbReference type="Proteomes" id="UP001231616"/>
    </source>
</evidence>
<keyword evidence="3" id="KW-1185">Reference proteome</keyword>
<accession>A0ABT9GYY9</accession>
<dbReference type="NCBIfam" id="TIGR03899">
    <property type="entry name" value="TIGR03899 family protein"/>
    <property type="match status" value="1"/>
</dbReference>
<feature type="compositionally biased region" description="Polar residues" evidence="1">
    <location>
        <begin position="19"/>
        <end position="36"/>
    </location>
</feature>
<reference evidence="2 3" key="1">
    <citation type="submission" date="2023-08" db="EMBL/GenBank/DDBJ databases">
        <authorList>
            <person name="Joshi A."/>
            <person name="Thite S."/>
        </authorList>
    </citation>
    <scope>NUCLEOTIDE SEQUENCE [LARGE SCALE GENOMIC DNA]</scope>
    <source>
        <strain evidence="2 3">AC40</strain>
    </source>
</reference>
<organism evidence="2 3">
    <name type="scientific">Alkalimonas collagenimarina</name>
    <dbReference type="NCBI Taxonomy" id="400390"/>
    <lineage>
        <taxon>Bacteria</taxon>
        <taxon>Pseudomonadati</taxon>
        <taxon>Pseudomonadota</taxon>
        <taxon>Gammaproteobacteria</taxon>
        <taxon>Alkalimonas</taxon>
    </lineage>
</organism>
<name>A0ABT9GYY9_9GAMM</name>
<comment type="caution">
    <text evidence="2">The sequence shown here is derived from an EMBL/GenBank/DDBJ whole genome shotgun (WGS) entry which is preliminary data.</text>
</comment>
<protein>
    <submittedName>
        <fullName evidence="2">TIGR03899 family protein</fullName>
    </submittedName>
</protein>
<gene>
    <name evidence="2" type="ORF">Q3O60_08695</name>
</gene>
<sequence length="319" mass="35560">MTKISPHSTTTGVAPVQRSGLTKKTSRPGSSRTGKSQTRKHHFINKYNRLAAYAGVNLTGGGGGGSDKLPVQQRAERRLRMQQERQQLNLERIIAFSADYAPEYVAERDVDPDWFHHYCELALNISNAAMQQLWAKILACEIAEPGQFSLKTLYVLKQMSYKEAIALQHAASLCSRAPNEQSGRIYFGVFRRPSFFRLLTGSSQGLLNLSQYNLSYPTILSLMDTGLLHHAEIESGEIASGDSFQLNIQQQRFQCEALKSGLVLQYYKFSPLGEELLPLLNVPSQPNYLAALQQLLSKDFTVTAQPHSHQAAEDTNATK</sequence>